<evidence type="ECO:0000256" key="1">
    <source>
        <dbReference type="SAM" id="MobiDB-lite"/>
    </source>
</evidence>
<gene>
    <name evidence="2" type="ORF">AK812_SmicGene47846</name>
</gene>
<keyword evidence="3" id="KW-1185">Reference proteome</keyword>
<name>A0A1Q9BR90_SYMMI</name>
<dbReference type="EMBL" id="LSRX01006493">
    <property type="protein sequence ID" value="OLP73070.1"/>
    <property type="molecule type" value="Genomic_DNA"/>
</dbReference>
<dbReference type="AlphaFoldDB" id="A0A1Q9BR90"/>
<organism evidence="2 3">
    <name type="scientific">Symbiodinium microadriaticum</name>
    <name type="common">Dinoflagellate</name>
    <name type="synonym">Zooxanthella microadriatica</name>
    <dbReference type="NCBI Taxonomy" id="2951"/>
    <lineage>
        <taxon>Eukaryota</taxon>
        <taxon>Sar</taxon>
        <taxon>Alveolata</taxon>
        <taxon>Dinophyceae</taxon>
        <taxon>Suessiales</taxon>
        <taxon>Symbiodiniaceae</taxon>
        <taxon>Symbiodinium</taxon>
    </lineage>
</organism>
<evidence type="ECO:0000313" key="2">
    <source>
        <dbReference type="EMBL" id="OLP73070.1"/>
    </source>
</evidence>
<feature type="compositionally biased region" description="Basic and acidic residues" evidence="1">
    <location>
        <begin position="1"/>
        <end position="20"/>
    </location>
</feature>
<accession>A0A1Q9BR90</accession>
<feature type="region of interest" description="Disordered" evidence="1">
    <location>
        <begin position="1"/>
        <end position="38"/>
    </location>
</feature>
<feature type="region of interest" description="Disordered" evidence="1">
    <location>
        <begin position="90"/>
        <end position="129"/>
    </location>
</feature>
<proteinExistence type="predicted"/>
<protein>
    <submittedName>
        <fullName evidence="2">Uncharacterized protein</fullName>
    </submittedName>
</protein>
<dbReference type="Proteomes" id="UP000186817">
    <property type="component" value="Unassembled WGS sequence"/>
</dbReference>
<reference evidence="2 3" key="1">
    <citation type="submission" date="2016-02" db="EMBL/GenBank/DDBJ databases">
        <title>Genome analysis of coral dinoflagellate symbionts highlights evolutionary adaptations to a symbiotic lifestyle.</title>
        <authorList>
            <person name="Aranda M."/>
            <person name="Li Y."/>
            <person name="Liew Y.J."/>
            <person name="Baumgarten S."/>
            <person name="Simakov O."/>
            <person name="Wilson M."/>
            <person name="Piel J."/>
            <person name="Ashoor H."/>
            <person name="Bougouffa S."/>
            <person name="Bajic V.B."/>
            <person name="Ryu T."/>
            <person name="Ravasi T."/>
            <person name="Bayer T."/>
            <person name="Micklem G."/>
            <person name="Kim H."/>
            <person name="Bhak J."/>
            <person name="Lajeunesse T.C."/>
            <person name="Voolstra C.R."/>
        </authorList>
    </citation>
    <scope>NUCLEOTIDE SEQUENCE [LARGE SCALE GENOMIC DNA]</scope>
    <source>
        <strain evidence="2 3">CCMP2467</strain>
    </source>
</reference>
<comment type="caution">
    <text evidence="2">The sequence shown here is derived from an EMBL/GenBank/DDBJ whole genome shotgun (WGS) entry which is preliminary data.</text>
</comment>
<dbReference type="OrthoDB" id="444951at2759"/>
<evidence type="ECO:0000313" key="3">
    <source>
        <dbReference type="Proteomes" id="UP000186817"/>
    </source>
</evidence>
<sequence>MASSSDSEKEWRASDKKEDQSTQTPEIQTVMGHAQRHEKLEEEAKSFTQLLERHKSSNQYEARFPQVDLSIAAGRAEVTTRAVVVITDKTSYTSPMPAHRQHPPPPPPPDVTMGEPGGQCRSHPAASLW</sequence>